<protein>
    <submittedName>
        <fullName evidence="3">Uncharacterized protein</fullName>
    </submittedName>
</protein>
<dbReference type="EMBL" id="JAGEUA010000009">
    <property type="protein sequence ID" value="KAL0965058.1"/>
    <property type="molecule type" value="Genomic_DNA"/>
</dbReference>
<reference evidence="3 4" key="1">
    <citation type="submission" date="2024-06" db="EMBL/GenBank/DDBJ databases">
        <authorList>
            <person name="Pan Q."/>
            <person name="Wen M."/>
            <person name="Jouanno E."/>
            <person name="Zahm M."/>
            <person name="Klopp C."/>
            <person name="Cabau C."/>
            <person name="Louis A."/>
            <person name="Berthelot C."/>
            <person name="Parey E."/>
            <person name="Roest Crollius H."/>
            <person name="Montfort J."/>
            <person name="Robinson-Rechavi M."/>
            <person name="Bouchez O."/>
            <person name="Lampietro C."/>
            <person name="Lopez Roques C."/>
            <person name="Donnadieu C."/>
            <person name="Postlethwait J."/>
            <person name="Bobe J."/>
            <person name="Verreycken H."/>
            <person name="Guiguen Y."/>
        </authorList>
    </citation>
    <scope>NUCLEOTIDE SEQUENCE [LARGE SCALE GENOMIC DNA]</scope>
    <source>
        <strain evidence="3">Up_M1</strain>
        <tissue evidence="3">Testis</tissue>
    </source>
</reference>
<feature type="signal peptide" evidence="2">
    <location>
        <begin position="1"/>
        <end position="24"/>
    </location>
</feature>
<name>A0ABD0W6U3_UMBPY</name>
<proteinExistence type="predicted"/>
<organism evidence="3 4">
    <name type="scientific">Umbra pygmaea</name>
    <name type="common">Eastern mudminnow</name>
    <dbReference type="NCBI Taxonomy" id="75934"/>
    <lineage>
        <taxon>Eukaryota</taxon>
        <taxon>Metazoa</taxon>
        <taxon>Chordata</taxon>
        <taxon>Craniata</taxon>
        <taxon>Vertebrata</taxon>
        <taxon>Euteleostomi</taxon>
        <taxon>Actinopterygii</taxon>
        <taxon>Neopterygii</taxon>
        <taxon>Teleostei</taxon>
        <taxon>Protacanthopterygii</taxon>
        <taxon>Esociformes</taxon>
        <taxon>Umbridae</taxon>
        <taxon>Umbra</taxon>
    </lineage>
</organism>
<keyword evidence="4" id="KW-1185">Reference proteome</keyword>
<evidence type="ECO:0000313" key="3">
    <source>
        <dbReference type="EMBL" id="KAL0965058.1"/>
    </source>
</evidence>
<evidence type="ECO:0000313" key="4">
    <source>
        <dbReference type="Proteomes" id="UP001557470"/>
    </source>
</evidence>
<feature type="chain" id="PRO_5044766690" evidence="2">
    <location>
        <begin position="25"/>
        <end position="89"/>
    </location>
</feature>
<keyword evidence="2" id="KW-0732">Signal</keyword>
<gene>
    <name evidence="3" type="ORF">UPYG_G00276210</name>
</gene>
<comment type="caution">
    <text evidence="3">The sequence shown here is derived from an EMBL/GenBank/DDBJ whole genome shotgun (WGS) entry which is preliminary data.</text>
</comment>
<feature type="region of interest" description="Disordered" evidence="1">
    <location>
        <begin position="34"/>
        <end position="64"/>
    </location>
</feature>
<dbReference type="AlphaFoldDB" id="A0ABD0W6U3"/>
<dbReference type="Proteomes" id="UP001557470">
    <property type="component" value="Unassembled WGS sequence"/>
</dbReference>
<evidence type="ECO:0000256" key="1">
    <source>
        <dbReference type="SAM" id="MobiDB-lite"/>
    </source>
</evidence>
<sequence>MSKMTVFHLGVIVFAICLSTQVFCQVTTTSNATHTQSSTTKSNATMATNTHSMSVNSTSPTGEGVSLQSGPFSLLLPFVMATTLLHRSC</sequence>
<accession>A0ABD0W6U3</accession>
<evidence type="ECO:0000256" key="2">
    <source>
        <dbReference type="SAM" id="SignalP"/>
    </source>
</evidence>